<dbReference type="InterPro" id="IPR036162">
    <property type="entry name" value="Resolvase-like_N_sf"/>
</dbReference>
<dbReference type="SMART" id="SM00857">
    <property type="entry name" value="Resolvase"/>
    <property type="match status" value="1"/>
</dbReference>
<dbReference type="PROSITE" id="PS51737">
    <property type="entry name" value="RECOMBINASE_DNA_BIND"/>
    <property type="match status" value="1"/>
</dbReference>
<proteinExistence type="predicted"/>
<comment type="caution">
    <text evidence="3">The sequence shown here is derived from an EMBL/GenBank/DDBJ whole genome shotgun (WGS) entry which is preliminary data.</text>
</comment>
<dbReference type="Pfam" id="PF07508">
    <property type="entry name" value="Recombinase"/>
    <property type="match status" value="1"/>
</dbReference>
<dbReference type="PROSITE" id="PS51736">
    <property type="entry name" value="RECOMBINASES_3"/>
    <property type="match status" value="1"/>
</dbReference>
<evidence type="ECO:0000313" key="3">
    <source>
        <dbReference type="EMBL" id="SHK41625.1"/>
    </source>
</evidence>
<sequence>MKTAIRYLRFSRLGQSHSSIERQEMLTDNWLEFNGVELVDSFIDRGKSARTFDRPDFKKLRMFIEKYSKRVDYLVVDQMDRFSREAGEALVLVKRLQKIYSIQIVSVTEGITFDYETPGSFFRAGLQFLLAEDDNINRSIKVRGGIYTAKAKEGRFIYGHAPFGYKKVGEGKDKHLEVVDTEAEIIKYIYDAYLHGTPAYLIKKKARKLGLKRTGNSTIDNILQNPIYTGLQKVKPFKEHPGGLFPANHEPIIDRITWLNVQEKLKKPDKTRTIIDDHIPLRGILKCHCGNPLSGAPSRGRAGNYYYYYKCRHSKHNNISAIKAHKQLSKIFELMSLKKDAVLKIKEKSEEMIKTEVNANQHKIQGYKLSLHRTKEKLISLEEKWIENSIDRETYDRWYATYNKDIMKLDASISVLNTDKTKIYKAFYENLNYLTNLESLYKRLDTLEKRELVNMVFDSKLYYENGAYRTTYMAQIFSHNNLKMRELNLLHYQKKTGFHKEIPSSRDDWIRTSDHTHPMRVRYQTAPHPEIGLQKYKF</sequence>
<dbReference type="SUPFAM" id="SSF53041">
    <property type="entry name" value="Resolvase-like"/>
    <property type="match status" value="1"/>
</dbReference>
<feature type="domain" description="Recombinase" evidence="2">
    <location>
        <begin position="162"/>
        <end position="271"/>
    </location>
</feature>
<dbReference type="Gene3D" id="3.90.1750.20">
    <property type="entry name" value="Putative Large Serine Recombinase, Chain B, Domain 2"/>
    <property type="match status" value="1"/>
</dbReference>
<dbReference type="GO" id="GO:0000150">
    <property type="term" value="F:DNA strand exchange activity"/>
    <property type="evidence" value="ECO:0007669"/>
    <property type="project" value="InterPro"/>
</dbReference>
<dbReference type="EMBL" id="FRAT01000002">
    <property type="protein sequence ID" value="SHK41625.1"/>
    <property type="molecule type" value="Genomic_DNA"/>
</dbReference>
<evidence type="ECO:0000313" key="4">
    <source>
        <dbReference type="Proteomes" id="UP000184031"/>
    </source>
</evidence>
<dbReference type="InterPro" id="IPR038109">
    <property type="entry name" value="DNA_bind_recomb_sf"/>
</dbReference>
<name>A0A1M6SAA6_9FLAO</name>
<dbReference type="PANTHER" id="PTHR30461">
    <property type="entry name" value="DNA-INVERTASE FROM LAMBDOID PROPHAGE"/>
    <property type="match status" value="1"/>
</dbReference>
<dbReference type="AlphaFoldDB" id="A0A1M6SAA6"/>
<reference evidence="3 4" key="1">
    <citation type="submission" date="2016-11" db="EMBL/GenBank/DDBJ databases">
        <authorList>
            <person name="Varghese N."/>
            <person name="Submissions S."/>
        </authorList>
    </citation>
    <scope>NUCLEOTIDE SEQUENCE [LARGE SCALE GENOMIC DNA]</scope>
    <source>
        <strain evidence="3 4">CGMCC 1.12174</strain>
    </source>
</reference>
<dbReference type="CDD" id="cd00338">
    <property type="entry name" value="Ser_Recombinase"/>
    <property type="match status" value="1"/>
</dbReference>
<accession>A0A1M6SAA6</accession>
<organism evidence="3 4">
    <name type="scientific">Flagellimonas taeanensis</name>
    <dbReference type="NCBI Taxonomy" id="1005926"/>
    <lineage>
        <taxon>Bacteria</taxon>
        <taxon>Pseudomonadati</taxon>
        <taxon>Bacteroidota</taxon>
        <taxon>Flavobacteriia</taxon>
        <taxon>Flavobacteriales</taxon>
        <taxon>Flavobacteriaceae</taxon>
        <taxon>Flagellimonas</taxon>
    </lineage>
</organism>
<dbReference type="Proteomes" id="UP000184031">
    <property type="component" value="Unassembled WGS sequence"/>
</dbReference>
<dbReference type="InterPro" id="IPR006119">
    <property type="entry name" value="Resolv_N"/>
</dbReference>
<feature type="domain" description="Resolvase/invertase-type recombinase catalytic" evidence="1">
    <location>
        <begin position="3"/>
        <end position="153"/>
    </location>
</feature>
<dbReference type="Gene3D" id="3.40.50.1390">
    <property type="entry name" value="Resolvase, N-terminal catalytic domain"/>
    <property type="match status" value="1"/>
</dbReference>
<dbReference type="PANTHER" id="PTHR30461:SF23">
    <property type="entry name" value="DNA RECOMBINASE-RELATED"/>
    <property type="match status" value="1"/>
</dbReference>
<protein>
    <submittedName>
        <fullName evidence="3">Site-specific DNA recombinase</fullName>
    </submittedName>
</protein>
<dbReference type="GO" id="GO:0003677">
    <property type="term" value="F:DNA binding"/>
    <property type="evidence" value="ECO:0007669"/>
    <property type="project" value="InterPro"/>
</dbReference>
<dbReference type="Pfam" id="PF00239">
    <property type="entry name" value="Resolvase"/>
    <property type="match status" value="1"/>
</dbReference>
<evidence type="ECO:0000259" key="1">
    <source>
        <dbReference type="PROSITE" id="PS51736"/>
    </source>
</evidence>
<evidence type="ECO:0000259" key="2">
    <source>
        <dbReference type="PROSITE" id="PS51737"/>
    </source>
</evidence>
<dbReference type="InterPro" id="IPR011109">
    <property type="entry name" value="DNA_bind_recombinase_dom"/>
</dbReference>
<gene>
    <name evidence="3" type="ORF">SAMN05216293_1050</name>
</gene>
<dbReference type="InterPro" id="IPR050639">
    <property type="entry name" value="SSR_resolvase"/>
</dbReference>